<dbReference type="OrthoDB" id="9810477at2"/>
<dbReference type="AlphaFoldDB" id="A0A494VVC2"/>
<gene>
    <name evidence="1" type="ORF">HYN43_007860</name>
</gene>
<sequence length="97" mass="10642">MVTISAATRNSYKVIYPDNTSAIVNASQIKSLIERTETIRYQQPLYDAPDSNAAQIAALSAKDNVKIKGIYKGYQLISFGDKTGWIKIPSSKNTASK</sequence>
<evidence type="ECO:0000313" key="2">
    <source>
        <dbReference type="Proteomes" id="UP000270046"/>
    </source>
</evidence>
<name>A0A494VVC2_9SPHI</name>
<accession>A0A494VVC2</accession>
<dbReference type="Proteomes" id="UP000270046">
    <property type="component" value="Chromosome"/>
</dbReference>
<keyword evidence="2" id="KW-1185">Reference proteome</keyword>
<proteinExistence type="predicted"/>
<evidence type="ECO:0000313" key="1">
    <source>
        <dbReference type="EMBL" id="AYL95215.1"/>
    </source>
</evidence>
<protein>
    <recommendedName>
        <fullName evidence="3">SH3 domain-containing protein</fullName>
    </recommendedName>
</protein>
<dbReference type="KEGG" id="muh:HYN43_007860"/>
<reference evidence="1 2" key="1">
    <citation type="submission" date="2018-10" db="EMBL/GenBank/DDBJ databases">
        <title>Genome sequencing of Mucilaginibacter sp. HYN0043.</title>
        <authorList>
            <person name="Kim M."/>
            <person name="Yi H."/>
        </authorList>
    </citation>
    <scope>NUCLEOTIDE SEQUENCE [LARGE SCALE GENOMIC DNA]</scope>
    <source>
        <strain evidence="1 2">HYN0043</strain>
    </source>
</reference>
<organism evidence="1 2">
    <name type="scientific">Mucilaginibacter celer</name>
    <dbReference type="NCBI Taxonomy" id="2305508"/>
    <lineage>
        <taxon>Bacteria</taxon>
        <taxon>Pseudomonadati</taxon>
        <taxon>Bacteroidota</taxon>
        <taxon>Sphingobacteriia</taxon>
        <taxon>Sphingobacteriales</taxon>
        <taxon>Sphingobacteriaceae</taxon>
        <taxon>Mucilaginibacter</taxon>
    </lineage>
</organism>
<evidence type="ECO:0008006" key="3">
    <source>
        <dbReference type="Google" id="ProtNLM"/>
    </source>
</evidence>
<dbReference type="EMBL" id="CP032869">
    <property type="protein sequence ID" value="AYL95215.1"/>
    <property type="molecule type" value="Genomic_DNA"/>
</dbReference>